<evidence type="ECO:0000259" key="1">
    <source>
        <dbReference type="Pfam" id="PF05899"/>
    </source>
</evidence>
<proteinExistence type="predicted"/>
<organism evidence="2 3">
    <name type="scientific">Pseudomonas chlororaphis</name>
    <dbReference type="NCBI Taxonomy" id="587753"/>
    <lineage>
        <taxon>Bacteria</taxon>
        <taxon>Pseudomonadati</taxon>
        <taxon>Pseudomonadota</taxon>
        <taxon>Gammaproteobacteria</taxon>
        <taxon>Pseudomonadales</taxon>
        <taxon>Pseudomonadaceae</taxon>
        <taxon>Pseudomonas</taxon>
    </lineage>
</organism>
<dbReference type="EMBL" id="JSFK01000031">
    <property type="protein sequence ID" value="KHA70803.1"/>
    <property type="molecule type" value="Genomic_DNA"/>
</dbReference>
<protein>
    <submittedName>
        <fullName evidence="2">Cupin</fullName>
    </submittedName>
</protein>
<dbReference type="Gene3D" id="2.60.120.10">
    <property type="entry name" value="Jelly Rolls"/>
    <property type="match status" value="1"/>
</dbReference>
<feature type="domain" description="(S)-ureidoglycine aminohydrolase cupin" evidence="1">
    <location>
        <begin position="37"/>
        <end position="110"/>
    </location>
</feature>
<sequence>MSITQFKNTATLPLDESSPVAVPLGEPVAIASTTSVERDDGVETGVWECTPGRWRRQITAQEFCHFISGRCTFTPDGGGETLHIQGGDALMLPANTLGIWDIQETVRKSYVLIF</sequence>
<accession>A0A0A6D4E2</accession>
<reference evidence="2 3" key="1">
    <citation type="submission" date="2014-10" db="EMBL/GenBank/DDBJ databases">
        <title>Draft genome sequence of Pseudomonas chlororaphis EA105.</title>
        <authorList>
            <person name="McCully L.M."/>
            <person name="Bitzer A.S."/>
            <person name="Spence C."/>
            <person name="Bais H."/>
            <person name="Silby M.W."/>
        </authorList>
    </citation>
    <scope>NUCLEOTIDE SEQUENCE [LARGE SCALE GENOMIC DNA]</scope>
    <source>
        <strain evidence="2 3">EA105</strain>
    </source>
</reference>
<comment type="caution">
    <text evidence="2">The sequence shown here is derived from an EMBL/GenBank/DDBJ whole genome shotgun (WGS) entry which is preliminary data.</text>
</comment>
<dbReference type="Pfam" id="PF05899">
    <property type="entry name" value="Cupin_3"/>
    <property type="match status" value="1"/>
</dbReference>
<dbReference type="AlphaFoldDB" id="A0A0A6D4E2"/>
<dbReference type="CDD" id="cd02227">
    <property type="entry name" value="cupin_TM1112-like"/>
    <property type="match status" value="1"/>
</dbReference>
<dbReference type="PANTHER" id="PTHR40943:SF1">
    <property type="entry name" value="CYTOPLASMIC PROTEIN"/>
    <property type="match status" value="1"/>
</dbReference>
<name>A0A0A6D4E2_9PSED</name>
<dbReference type="InterPro" id="IPR011051">
    <property type="entry name" value="RmlC_Cupin_sf"/>
</dbReference>
<dbReference type="OrthoDB" id="9799053at2"/>
<dbReference type="PANTHER" id="PTHR40943">
    <property type="entry name" value="CYTOPLASMIC PROTEIN-RELATED"/>
    <property type="match status" value="1"/>
</dbReference>
<dbReference type="InterPro" id="IPR014710">
    <property type="entry name" value="RmlC-like_jellyroll"/>
</dbReference>
<evidence type="ECO:0000313" key="3">
    <source>
        <dbReference type="Proteomes" id="UP000030564"/>
    </source>
</evidence>
<dbReference type="InterPro" id="IPR008579">
    <property type="entry name" value="UGlyAH_Cupin_dom"/>
</dbReference>
<evidence type="ECO:0000313" key="2">
    <source>
        <dbReference type="EMBL" id="KHA70803.1"/>
    </source>
</evidence>
<dbReference type="Proteomes" id="UP000030564">
    <property type="component" value="Unassembled WGS sequence"/>
</dbReference>
<dbReference type="SUPFAM" id="SSF51182">
    <property type="entry name" value="RmlC-like cupins"/>
    <property type="match status" value="1"/>
</dbReference>
<dbReference type="PATRIC" id="fig|587753.9.peg.4021"/>
<gene>
    <name evidence="2" type="ORF">NZ35_24100</name>
</gene>